<reference evidence="1 2" key="1">
    <citation type="submission" date="2015-03" db="EMBL/GenBank/DDBJ databases">
        <title>Genome assembly of Sandaracinus amylolyticus DSM 53668.</title>
        <authorList>
            <person name="Sharma G."/>
            <person name="Subramanian S."/>
        </authorList>
    </citation>
    <scope>NUCLEOTIDE SEQUENCE [LARGE SCALE GENOMIC DNA]</scope>
    <source>
        <strain evidence="1 2">DSM 53668</strain>
    </source>
</reference>
<name>A0A0F6YM56_9BACT</name>
<organism evidence="1 2">
    <name type="scientific">Sandaracinus amylolyticus</name>
    <dbReference type="NCBI Taxonomy" id="927083"/>
    <lineage>
        <taxon>Bacteria</taxon>
        <taxon>Pseudomonadati</taxon>
        <taxon>Myxococcota</taxon>
        <taxon>Polyangia</taxon>
        <taxon>Polyangiales</taxon>
        <taxon>Sandaracinaceae</taxon>
        <taxon>Sandaracinus</taxon>
    </lineage>
</organism>
<evidence type="ECO:0000313" key="2">
    <source>
        <dbReference type="Proteomes" id="UP000034883"/>
    </source>
</evidence>
<sequence length="437" mass="44645">MRTSLVLAIVIAACGGAPPASDRAEARMPCDRLARESPIAVPAGRSIEATCGNGRVEDHAVACVERCQGGCGDEMACAVECNHTREACDGADLHGETCTSRGFASGGLACRAGCAALDLSECDACATSACRTIDLGALAPSDGDLRLVALGRSVRAFWTTEIDGDPHLVTAQVGPGPALSAPIDLGVEVAREIVASSSAWIAVVWADGAIVTRTIDARGRISTAPAGIAPDLGRYRLFAVPARDGALVTAGELGSNLVPVVLLDRRGTVVPLPARGAVHAIGPRDRMAIVPIAEGPATVQVAGSESLAIEARTGDRLATWIHVAESCAGGAWCYGGAALLRDGSIGVPTAGAVIDPPAVAIAVDGTERVTFAEHADTIDGARAPRAHVEIDRTAFAPIVPTEHVVRAGDVIAARFDPDGEGPEAPRVVVATLSRAQR</sequence>
<dbReference type="OrthoDB" id="5479026at2"/>
<gene>
    <name evidence="1" type="ORF">DB32_006200</name>
</gene>
<dbReference type="KEGG" id="samy:DB32_006200"/>
<dbReference type="EMBL" id="CP011125">
    <property type="protein sequence ID" value="AKF09051.1"/>
    <property type="molecule type" value="Genomic_DNA"/>
</dbReference>
<dbReference type="AlphaFoldDB" id="A0A0F6YM56"/>
<dbReference type="Proteomes" id="UP000034883">
    <property type="component" value="Chromosome"/>
</dbReference>
<accession>A0A0F6YM56</accession>
<keyword evidence="2" id="KW-1185">Reference proteome</keyword>
<evidence type="ECO:0000313" key="1">
    <source>
        <dbReference type="EMBL" id="AKF09051.1"/>
    </source>
</evidence>
<protein>
    <submittedName>
        <fullName evidence="1">Uncharacterized protein</fullName>
    </submittedName>
</protein>
<proteinExistence type="predicted"/>
<dbReference type="RefSeq" id="WP_157069570.1">
    <property type="nucleotide sequence ID" value="NZ_CP011125.1"/>
</dbReference>